<evidence type="ECO:0000256" key="5">
    <source>
        <dbReference type="ARBA" id="ARBA00022729"/>
    </source>
</evidence>
<sequence length="347" mass="39878">MFKKTISVTLSLLFISNFFVGCKEDSLDKKESLEEIKIGVSVYEKSDAFICSILENLEKIIDEKNLENKYKFTLTIEDAKKNQYNQNEQVDNFINQEYDVMCINLVDRRSASFIIDKAKNSNIPIVFFNREPVEQDMNLWDKIHYVGAKSEESGIMQGDIILDIYNKDKKQIDKNNDSKIQYVMLEGEAEHQDSLIRTEYSVKRLLDNGLKVEKLESDIANWNRDEACEKMDNWVKKYGDKIEVVFSNNDEMALGAIDALKKSEIKDMPIIVGVDGISDALAAIKDRSLTGTVFSDSYKQAEIIFKVAYMEASLEGSKEEREALNKKYIRNGYKAVTKDNIDSIIEY</sequence>
<dbReference type="eggNOG" id="COG1879">
    <property type="taxonomic scope" value="Bacteria"/>
</dbReference>
<dbReference type="InterPro" id="IPR028082">
    <property type="entry name" value="Peripla_BP_I"/>
</dbReference>
<feature type="domain" description="Periplasmic binding protein" evidence="10">
    <location>
        <begin position="38"/>
        <end position="312"/>
    </location>
</feature>
<dbReference type="InterPro" id="IPR044085">
    <property type="entry name" value="MglB-like_PBP1"/>
</dbReference>
<keyword evidence="5" id="KW-0732">Signal</keyword>
<protein>
    <recommendedName>
        <fullName evidence="9">D-galactose/methyl-galactoside binding periplasmic protein MglB</fullName>
    </recommendedName>
</protein>
<dbReference type="InterPro" id="IPR050555">
    <property type="entry name" value="Bact_Solute-Bind_Prot2"/>
</dbReference>
<dbReference type="PROSITE" id="PS51257">
    <property type="entry name" value="PROKAR_LIPOPROTEIN"/>
    <property type="match status" value="1"/>
</dbReference>
<evidence type="ECO:0000256" key="2">
    <source>
        <dbReference type="ARBA" id="ARBA00022448"/>
    </source>
</evidence>
<evidence type="ECO:0000256" key="3">
    <source>
        <dbReference type="ARBA" id="ARBA00022597"/>
    </source>
</evidence>
<keyword evidence="2" id="KW-0813">Transport</keyword>
<keyword evidence="4" id="KW-0479">Metal-binding</keyword>
<proteinExistence type="predicted"/>
<dbReference type="HOGENOM" id="CLU_037628_3_1_9"/>
<dbReference type="SUPFAM" id="SSF53822">
    <property type="entry name" value="Periplasmic binding protein-like I"/>
    <property type="match status" value="1"/>
</dbReference>
<dbReference type="GO" id="GO:0030288">
    <property type="term" value="C:outer membrane-bounded periplasmic space"/>
    <property type="evidence" value="ECO:0007669"/>
    <property type="project" value="TreeGrafter"/>
</dbReference>
<dbReference type="AlphaFoldDB" id="A0A0A7FS57"/>
<keyword evidence="6" id="KW-0574">Periplasm</keyword>
<comment type="subcellular location">
    <subcellularLocation>
        <location evidence="1">Cell envelope</location>
    </subcellularLocation>
</comment>
<keyword evidence="7" id="KW-0106">Calcium</keyword>
<dbReference type="CDD" id="cd01539">
    <property type="entry name" value="PBP1_GGBP"/>
    <property type="match status" value="1"/>
</dbReference>
<dbReference type="PANTHER" id="PTHR30036:SF2">
    <property type="entry name" value="D-GALACTOSE_METHYL-GALACTOSIDE BINDING PERIPLASMIC PROTEIN MGLB"/>
    <property type="match status" value="1"/>
</dbReference>
<name>A0A0A7FS57_9CLOT</name>
<keyword evidence="3" id="KW-0762">Sugar transport</keyword>
<dbReference type="KEGG" id="cbv:U729_450"/>
<dbReference type="InterPro" id="IPR025997">
    <property type="entry name" value="SBP_2_dom"/>
</dbReference>
<evidence type="ECO:0000256" key="7">
    <source>
        <dbReference type="ARBA" id="ARBA00022837"/>
    </source>
</evidence>
<evidence type="ECO:0000256" key="8">
    <source>
        <dbReference type="ARBA" id="ARBA00034323"/>
    </source>
</evidence>
<evidence type="ECO:0000256" key="1">
    <source>
        <dbReference type="ARBA" id="ARBA00004196"/>
    </source>
</evidence>
<reference evidence="11 12" key="1">
    <citation type="journal article" date="2015" name="Infect. Genet. Evol.">
        <title>Genomic sequences of six botulinum neurotoxin-producing strains representing three clostridial species illustrate the mobility and diversity of botulinum neurotoxin genes.</title>
        <authorList>
            <person name="Smith T.J."/>
            <person name="Hill K.K."/>
            <person name="Xie G."/>
            <person name="Foley B.T."/>
            <person name="Williamson C.H."/>
            <person name="Foster J.T."/>
            <person name="Johnson S.L."/>
            <person name="Chertkov O."/>
            <person name="Teshima H."/>
            <person name="Gibbons H.S."/>
            <person name="Johnsky L.A."/>
            <person name="Karavis M.A."/>
            <person name="Smith L.A."/>
        </authorList>
    </citation>
    <scope>NUCLEOTIDE SEQUENCE [LARGE SCALE GENOMIC DNA]</scope>
    <source>
        <strain evidence="11">Sullivan</strain>
    </source>
</reference>
<keyword evidence="12" id="KW-1185">Reference proteome</keyword>
<gene>
    <name evidence="11" type="ORF">U729_450</name>
</gene>
<dbReference type="GO" id="GO:0046872">
    <property type="term" value="F:metal ion binding"/>
    <property type="evidence" value="ECO:0007669"/>
    <property type="project" value="UniProtKB-KW"/>
</dbReference>
<accession>A0A0A7FS57</accession>
<dbReference type="Proteomes" id="UP000030635">
    <property type="component" value="Chromosome"/>
</dbReference>
<evidence type="ECO:0000313" key="11">
    <source>
        <dbReference type="EMBL" id="AIY82442.1"/>
    </source>
</evidence>
<evidence type="ECO:0000313" key="12">
    <source>
        <dbReference type="Proteomes" id="UP000030635"/>
    </source>
</evidence>
<evidence type="ECO:0000256" key="4">
    <source>
        <dbReference type="ARBA" id="ARBA00022723"/>
    </source>
</evidence>
<dbReference type="PANTHER" id="PTHR30036">
    <property type="entry name" value="D-XYLOSE-BINDING PERIPLASMIC PROTEIN"/>
    <property type="match status" value="1"/>
</dbReference>
<dbReference type="RefSeq" id="WP_242851908.1">
    <property type="nucleotide sequence ID" value="NZ_CP006905.1"/>
</dbReference>
<dbReference type="Gene3D" id="3.40.50.2300">
    <property type="match status" value="2"/>
</dbReference>
<evidence type="ECO:0000256" key="9">
    <source>
        <dbReference type="ARBA" id="ARBA00034344"/>
    </source>
</evidence>
<evidence type="ECO:0000256" key="6">
    <source>
        <dbReference type="ARBA" id="ARBA00022764"/>
    </source>
</evidence>
<evidence type="ECO:0000259" key="10">
    <source>
        <dbReference type="Pfam" id="PF13407"/>
    </source>
</evidence>
<dbReference type="EMBL" id="CP006905">
    <property type="protein sequence ID" value="AIY82442.1"/>
    <property type="molecule type" value="Genomic_DNA"/>
</dbReference>
<dbReference type="STRING" id="1561.NPD11_2543"/>
<organism evidence="11 12">
    <name type="scientific">Clostridium baratii str. Sullivan</name>
    <dbReference type="NCBI Taxonomy" id="1415775"/>
    <lineage>
        <taxon>Bacteria</taxon>
        <taxon>Bacillati</taxon>
        <taxon>Bacillota</taxon>
        <taxon>Clostridia</taxon>
        <taxon>Eubacteriales</taxon>
        <taxon>Clostridiaceae</taxon>
        <taxon>Clostridium</taxon>
    </lineage>
</organism>
<comment type="subunit">
    <text evidence="8">The ABC transporter complex is composed of one ATP-binding protein (MglA), two transmembrane proteins (MglC) and a solute-binding protein (MglB).</text>
</comment>
<dbReference type="GO" id="GO:0030246">
    <property type="term" value="F:carbohydrate binding"/>
    <property type="evidence" value="ECO:0007669"/>
    <property type="project" value="InterPro"/>
</dbReference>
<dbReference type="Pfam" id="PF13407">
    <property type="entry name" value="Peripla_BP_4"/>
    <property type="match status" value="1"/>
</dbReference>